<name>A0A498DA87_9BACI</name>
<dbReference type="OrthoDB" id="9799867at2"/>
<evidence type="ECO:0000313" key="2">
    <source>
        <dbReference type="Proteomes" id="UP000270219"/>
    </source>
</evidence>
<dbReference type="Proteomes" id="UP000270219">
    <property type="component" value="Unassembled WGS sequence"/>
</dbReference>
<keyword evidence="1" id="KW-0966">Cell projection</keyword>
<sequence>MAIDKVSTGSEPPLIVEDIKRITSHTEKAGDLNQVSKEEKAQYPTNENVTKEALQGAVASLNEFIKPIRTNLKFELHERLERYYVSVVDSETKEVVKEIPPKKMLDMYAEMAEFMGFLIDEKI</sequence>
<dbReference type="Gene3D" id="3.30.160.170">
    <property type="entry name" value="FlaG-like"/>
    <property type="match status" value="1"/>
</dbReference>
<comment type="caution">
    <text evidence="1">The sequence shown here is derived from an EMBL/GenBank/DDBJ whole genome shotgun (WGS) entry which is preliminary data.</text>
</comment>
<organism evidence="1 2">
    <name type="scientific">Oceanobacillus piezotolerans</name>
    <dbReference type="NCBI Taxonomy" id="2448030"/>
    <lineage>
        <taxon>Bacteria</taxon>
        <taxon>Bacillati</taxon>
        <taxon>Bacillota</taxon>
        <taxon>Bacilli</taxon>
        <taxon>Bacillales</taxon>
        <taxon>Bacillaceae</taxon>
        <taxon>Oceanobacillus</taxon>
    </lineage>
</organism>
<keyword evidence="1" id="KW-0282">Flagellum</keyword>
<proteinExistence type="predicted"/>
<dbReference type="EMBL" id="RCHR01000002">
    <property type="protein sequence ID" value="RLL46654.1"/>
    <property type="molecule type" value="Genomic_DNA"/>
</dbReference>
<dbReference type="AlphaFoldDB" id="A0A498DA87"/>
<dbReference type="Pfam" id="PF03646">
    <property type="entry name" value="FlaG"/>
    <property type="match status" value="1"/>
</dbReference>
<keyword evidence="1" id="KW-0969">Cilium</keyword>
<dbReference type="NCBIfam" id="NF005834">
    <property type="entry name" value="PRK07738.1"/>
    <property type="match status" value="1"/>
</dbReference>
<dbReference type="InterPro" id="IPR035924">
    <property type="entry name" value="FlaG-like_sf"/>
</dbReference>
<dbReference type="RefSeq" id="WP_121521905.1">
    <property type="nucleotide sequence ID" value="NZ_RCHR01000002.1"/>
</dbReference>
<dbReference type="PANTHER" id="PTHR37166:SF1">
    <property type="entry name" value="PROTEIN FLAG"/>
    <property type="match status" value="1"/>
</dbReference>
<gene>
    <name evidence="1" type="primary">flaG</name>
    <name evidence="1" type="ORF">D8M04_05460</name>
</gene>
<dbReference type="SUPFAM" id="SSF160214">
    <property type="entry name" value="FlaG-like"/>
    <property type="match status" value="1"/>
</dbReference>
<evidence type="ECO:0000313" key="1">
    <source>
        <dbReference type="EMBL" id="RLL46654.1"/>
    </source>
</evidence>
<accession>A0A498DA87</accession>
<protein>
    <submittedName>
        <fullName evidence="1">Flagellar protein FlaG</fullName>
    </submittedName>
</protein>
<keyword evidence="2" id="KW-1185">Reference proteome</keyword>
<dbReference type="InterPro" id="IPR005186">
    <property type="entry name" value="FlaG"/>
</dbReference>
<reference evidence="1 2" key="1">
    <citation type="submission" date="2018-10" db="EMBL/GenBank/DDBJ databases">
        <title>Oceanobacillus sp. YLB-02 draft genome.</title>
        <authorList>
            <person name="Yu L."/>
        </authorList>
    </citation>
    <scope>NUCLEOTIDE SEQUENCE [LARGE SCALE GENOMIC DNA]</scope>
    <source>
        <strain evidence="1 2">YLB-02</strain>
    </source>
</reference>
<dbReference type="PANTHER" id="PTHR37166">
    <property type="entry name" value="PROTEIN FLAG"/>
    <property type="match status" value="1"/>
</dbReference>